<dbReference type="Proteomes" id="UP000325672">
    <property type="component" value="Unassembled WGS sequence"/>
</dbReference>
<dbReference type="PANTHER" id="PTHR24198">
    <property type="entry name" value="ANKYRIN REPEAT AND PROTEIN KINASE DOMAIN-CONTAINING PROTEIN"/>
    <property type="match status" value="1"/>
</dbReference>
<accession>A0A5N6SHE1</accession>
<gene>
    <name evidence="5" type="ORF">BDV38DRAFT_200469</name>
</gene>
<keyword evidence="6" id="KW-1185">Reference proteome</keyword>
<evidence type="ECO:0000313" key="5">
    <source>
        <dbReference type="EMBL" id="KAE8132823.1"/>
    </source>
</evidence>
<feature type="region of interest" description="Disordered" evidence="4">
    <location>
        <begin position="13"/>
        <end position="67"/>
    </location>
</feature>
<dbReference type="GeneID" id="43636652"/>
<evidence type="ECO:0000256" key="3">
    <source>
        <dbReference type="PROSITE-ProRule" id="PRU00023"/>
    </source>
</evidence>
<reference evidence="5 6" key="1">
    <citation type="submission" date="2019-04" db="EMBL/GenBank/DDBJ databases">
        <title>Friends and foes A comparative genomics study of 23 Aspergillus species from section Flavi.</title>
        <authorList>
            <consortium name="DOE Joint Genome Institute"/>
            <person name="Kjaerbolling I."/>
            <person name="Vesth T."/>
            <person name="Frisvad J.C."/>
            <person name="Nybo J.L."/>
            <person name="Theobald S."/>
            <person name="Kildgaard S."/>
            <person name="Isbrandt T."/>
            <person name="Kuo A."/>
            <person name="Sato A."/>
            <person name="Lyhne E.K."/>
            <person name="Kogle M.E."/>
            <person name="Wiebenga A."/>
            <person name="Kun R.S."/>
            <person name="Lubbers R.J."/>
            <person name="Makela M.R."/>
            <person name="Barry K."/>
            <person name="Chovatia M."/>
            <person name="Clum A."/>
            <person name="Daum C."/>
            <person name="Haridas S."/>
            <person name="He G."/>
            <person name="LaButti K."/>
            <person name="Lipzen A."/>
            <person name="Mondo S."/>
            <person name="Riley R."/>
            <person name="Salamov A."/>
            <person name="Simmons B.A."/>
            <person name="Magnuson J.K."/>
            <person name="Henrissat B."/>
            <person name="Mortensen U.H."/>
            <person name="Larsen T.O."/>
            <person name="Devries R.P."/>
            <person name="Grigoriev I.V."/>
            <person name="Machida M."/>
            <person name="Baker S.E."/>
            <person name="Andersen M.R."/>
        </authorList>
    </citation>
    <scope>NUCLEOTIDE SEQUENCE [LARGE SCALE GENOMIC DNA]</scope>
    <source>
        <strain evidence="5 6">CBS 117625</strain>
    </source>
</reference>
<name>A0A5N6SHE1_ASPPS</name>
<keyword evidence="1" id="KW-0677">Repeat</keyword>
<organism evidence="5 6">
    <name type="scientific">Aspergillus pseudotamarii</name>
    <dbReference type="NCBI Taxonomy" id="132259"/>
    <lineage>
        <taxon>Eukaryota</taxon>
        <taxon>Fungi</taxon>
        <taxon>Dikarya</taxon>
        <taxon>Ascomycota</taxon>
        <taxon>Pezizomycotina</taxon>
        <taxon>Eurotiomycetes</taxon>
        <taxon>Eurotiomycetidae</taxon>
        <taxon>Eurotiales</taxon>
        <taxon>Aspergillaceae</taxon>
        <taxon>Aspergillus</taxon>
        <taxon>Aspergillus subgen. Circumdati</taxon>
    </lineage>
</organism>
<evidence type="ECO:0000313" key="6">
    <source>
        <dbReference type="Proteomes" id="UP000325672"/>
    </source>
</evidence>
<dbReference type="EMBL" id="ML743626">
    <property type="protein sequence ID" value="KAE8132823.1"/>
    <property type="molecule type" value="Genomic_DNA"/>
</dbReference>
<dbReference type="Gene3D" id="1.25.40.20">
    <property type="entry name" value="Ankyrin repeat-containing domain"/>
    <property type="match status" value="1"/>
</dbReference>
<evidence type="ECO:0000256" key="1">
    <source>
        <dbReference type="ARBA" id="ARBA00022737"/>
    </source>
</evidence>
<evidence type="ECO:0000256" key="4">
    <source>
        <dbReference type="SAM" id="MobiDB-lite"/>
    </source>
</evidence>
<feature type="repeat" description="ANK" evidence="3">
    <location>
        <begin position="264"/>
        <end position="296"/>
    </location>
</feature>
<keyword evidence="2 3" id="KW-0040">ANK repeat</keyword>
<dbReference type="InterPro" id="IPR002110">
    <property type="entry name" value="Ankyrin_rpt"/>
</dbReference>
<dbReference type="SUPFAM" id="SSF48403">
    <property type="entry name" value="Ankyrin repeat"/>
    <property type="match status" value="1"/>
</dbReference>
<feature type="compositionally biased region" description="Polar residues" evidence="4">
    <location>
        <begin position="42"/>
        <end position="67"/>
    </location>
</feature>
<dbReference type="PROSITE" id="PS50297">
    <property type="entry name" value="ANK_REP_REGION"/>
    <property type="match status" value="2"/>
</dbReference>
<proteinExistence type="predicted"/>
<dbReference type="InterPro" id="IPR036770">
    <property type="entry name" value="Ankyrin_rpt-contain_sf"/>
</dbReference>
<dbReference type="Pfam" id="PF12796">
    <property type="entry name" value="Ank_2"/>
    <property type="match status" value="1"/>
</dbReference>
<dbReference type="OrthoDB" id="366390at2759"/>
<dbReference type="RefSeq" id="XP_031908886.1">
    <property type="nucleotide sequence ID" value="XM_032052442.1"/>
</dbReference>
<dbReference type="SMART" id="SM00248">
    <property type="entry name" value="ANK"/>
    <property type="match status" value="3"/>
</dbReference>
<feature type="region of interest" description="Disordered" evidence="4">
    <location>
        <begin position="117"/>
        <end position="142"/>
    </location>
</feature>
<feature type="compositionally biased region" description="Low complexity" evidence="4">
    <location>
        <begin position="117"/>
        <end position="131"/>
    </location>
</feature>
<evidence type="ECO:0000256" key="2">
    <source>
        <dbReference type="ARBA" id="ARBA00023043"/>
    </source>
</evidence>
<sequence>MGAPHEEILALKKRREQNRIAQRRHRDNVRRRLRDLGLETPSPVSSRQTSPYSSRDRTVTLNSQPSLRSTDSLSFEASISGTDMSPFDASLKSLLRPDGQIPLAEISFPTYSSSISPSSSAGLLSSSTCSSQRTYNDLRDPTSSQSFFNSASLAVRLDESNMPCGEGDNPIPQETNVPRAPNLESLSDTSTHEAYTLTSSTVGEPMNSEALPLSRVPPHCSTPFPSRVHPRWTTPLHMAVSQGNFSVMRLLLSYGADPNAINSEGATALHVGVMNGNYTMVAELLQRGADPTLTNAAGWLPLHHAVHTGNESCVQALLEAEQLVHCPTSELDGS</sequence>
<dbReference type="PROSITE" id="PS50088">
    <property type="entry name" value="ANK_REPEAT"/>
    <property type="match status" value="2"/>
</dbReference>
<feature type="repeat" description="ANK" evidence="3">
    <location>
        <begin position="231"/>
        <end position="263"/>
    </location>
</feature>
<protein>
    <submittedName>
        <fullName evidence="5">Uncharacterized protein</fullName>
    </submittedName>
</protein>
<feature type="compositionally biased region" description="Basic residues" evidence="4">
    <location>
        <begin position="13"/>
        <end position="33"/>
    </location>
</feature>
<dbReference type="AlphaFoldDB" id="A0A5N6SHE1"/>
<dbReference type="PANTHER" id="PTHR24198:SF165">
    <property type="entry name" value="ANKYRIN REPEAT-CONTAINING PROTEIN-RELATED"/>
    <property type="match status" value="1"/>
</dbReference>